<dbReference type="Proteomes" id="UP000613208">
    <property type="component" value="Unassembled WGS sequence"/>
</dbReference>
<dbReference type="Gene3D" id="3.40.50.720">
    <property type="entry name" value="NAD(P)-binding Rossmann-like Domain"/>
    <property type="match status" value="1"/>
</dbReference>
<gene>
    <name evidence="3" type="ORF">ANBU17_16650</name>
</gene>
<organism evidence="3 4">
    <name type="scientific">Anaerostipes butyraticus</name>
    <dbReference type="NCBI Taxonomy" id="645466"/>
    <lineage>
        <taxon>Bacteria</taxon>
        <taxon>Bacillati</taxon>
        <taxon>Bacillota</taxon>
        <taxon>Clostridia</taxon>
        <taxon>Lachnospirales</taxon>
        <taxon>Lachnospiraceae</taxon>
        <taxon>Anaerostipes</taxon>
    </lineage>
</organism>
<comment type="caution">
    <text evidence="3">The sequence shown here is derived from an EMBL/GenBank/DDBJ whole genome shotgun (WGS) entry which is preliminary data.</text>
</comment>
<evidence type="ECO:0000259" key="1">
    <source>
        <dbReference type="PROSITE" id="PS51201"/>
    </source>
</evidence>
<sequence length="224" mass="24830">MFGKQKKKATTYGVIGLGRFGFALTEELAESGAEIMVLDRDEDKIRKIRELTENALVVNSLDKEVLLDTGIQNCDVVIVCIGTHMESSILTTLNLVGMGIPRVISKATSPEHGEILKRLGAEVVYPEQDMAIRLANCLESSGVIDFIKLSEKINISKLTVPEALLGKSVQEVNFRARFGLNIIAIENNNEVMEYVNPDYVFREEDVLIISGSSEGIIKLTEWQK</sequence>
<evidence type="ECO:0000313" key="4">
    <source>
        <dbReference type="Proteomes" id="UP000613208"/>
    </source>
</evidence>
<dbReference type="SUPFAM" id="SSF51735">
    <property type="entry name" value="NAD(P)-binding Rossmann-fold domains"/>
    <property type="match status" value="1"/>
</dbReference>
<dbReference type="EMBL" id="BLYI01000035">
    <property type="protein sequence ID" value="GFO85318.1"/>
    <property type="molecule type" value="Genomic_DNA"/>
</dbReference>
<evidence type="ECO:0000313" key="3">
    <source>
        <dbReference type="EMBL" id="GFO85318.1"/>
    </source>
</evidence>
<dbReference type="PANTHER" id="PTHR43833:SF7">
    <property type="entry name" value="KTR SYSTEM POTASSIUM UPTAKE PROTEIN C"/>
    <property type="match status" value="1"/>
</dbReference>
<dbReference type="InterPro" id="IPR006037">
    <property type="entry name" value="RCK_C"/>
</dbReference>
<feature type="domain" description="RCK N-terminal" evidence="1">
    <location>
        <begin position="9"/>
        <end position="125"/>
    </location>
</feature>
<proteinExistence type="predicted"/>
<evidence type="ECO:0000259" key="2">
    <source>
        <dbReference type="PROSITE" id="PS51202"/>
    </source>
</evidence>
<dbReference type="Pfam" id="PF02254">
    <property type="entry name" value="TrkA_N"/>
    <property type="match status" value="1"/>
</dbReference>
<protein>
    <submittedName>
        <fullName evidence="3">Potassium transporter Trk</fullName>
    </submittedName>
</protein>
<dbReference type="Gene3D" id="3.30.70.1450">
    <property type="entry name" value="Regulator of K+ conductance, C-terminal domain"/>
    <property type="match status" value="1"/>
</dbReference>
<name>A0A916Q6H8_9FIRM</name>
<dbReference type="SUPFAM" id="SSF116726">
    <property type="entry name" value="TrkA C-terminal domain-like"/>
    <property type="match status" value="1"/>
</dbReference>
<feature type="domain" description="RCK C-terminal" evidence="2">
    <location>
        <begin position="141"/>
        <end position="224"/>
    </location>
</feature>
<dbReference type="PANTHER" id="PTHR43833">
    <property type="entry name" value="POTASSIUM CHANNEL PROTEIN 2-RELATED-RELATED"/>
    <property type="match status" value="1"/>
</dbReference>
<reference evidence="3" key="1">
    <citation type="submission" date="2020-06" db="EMBL/GenBank/DDBJ databases">
        <title>Characterization of fructooligosaccharide metabolism and fructooligosaccharide-degrading enzymes in human commensal butyrate producers.</title>
        <authorList>
            <person name="Tanno H."/>
            <person name="Fujii T."/>
            <person name="Hirano K."/>
            <person name="Maeno S."/>
            <person name="Tonozuka T."/>
            <person name="Sakamoto M."/>
            <person name="Ohkuma M."/>
            <person name="Tochio T."/>
            <person name="Endo A."/>
        </authorList>
    </citation>
    <scope>NUCLEOTIDE SEQUENCE</scope>
    <source>
        <strain evidence="3">JCM 17466</strain>
    </source>
</reference>
<dbReference type="PROSITE" id="PS51202">
    <property type="entry name" value="RCK_C"/>
    <property type="match status" value="1"/>
</dbReference>
<accession>A0A916Q6H8</accession>
<dbReference type="InterPro" id="IPR050721">
    <property type="entry name" value="Trk_Ktr_HKT_K-transport"/>
</dbReference>
<dbReference type="PROSITE" id="PS51201">
    <property type="entry name" value="RCK_N"/>
    <property type="match status" value="1"/>
</dbReference>
<dbReference type="GO" id="GO:0008324">
    <property type="term" value="F:monoatomic cation transmembrane transporter activity"/>
    <property type="evidence" value="ECO:0007669"/>
    <property type="project" value="InterPro"/>
</dbReference>
<dbReference type="InterPro" id="IPR003148">
    <property type="entry name" value="RCK_N"/>
</dbReference>
<dbReference type="InterPro" id="IPR036721">
    <property type="entry name" value="RCK_C_sf"/>
</dbReference>
<dbReference type="Pfam" id="PF02080">
    <property type="entry name" value="TrkA_C"/>
    <property type="match status" value="1"/>
</dbReference>
<dbReference type="InterPro" id="IPR036291">
    <property type="entry name" value="NAD(P)-bd_dom_sf"/>
</dbReference>
<dbReference type="RefSeq" id="WP_201311027.1">
    <property type="nucleotide sequence ID" value="NZ_BLYI01000035.1"/>
</dbReference>
<dbReference type="GO" id="GO:0006813">
    <property type="term" value="P:potassium ion transport"/>
    <property type="evidence" value="ECO:0007669"/>
    <property type="project" value="InterPro"/>
</dbReference>
<dbReference type="AlphaFoldDB" id="A0A916Q6H8"/>
<keyword evidence="4" id="KW-1185">Reference proteome</keyword>